<proteinExistence type="predicted"/>
<dbReference type="PROSITE" id="PS50932">
    <property type="entry name" value="HTH_LACI_2"/>
    <property type="match status" value="1"/>
</dbReference>
<evidence type="ECO:0000313" key="5">
    <source>
        <dbReference type="EMBL" id="MBM7837143.1"/>
    </source>
</evidence>
<dbReference type="InterPro" id="IPR046335">
    <property type="entry name" value="LacI/GalR-like_sensor"/>
</dbReference>
<evidence type="ECO:0000259" key="4">
    <source>
        <dbReference type="PROSITE" id="PS50932"/>
    </source>
</evidence>
<dbReference type="Pfam" id="PF00356">
    <property type="entry name" value="LacI"/>
    <property type="match status" value="1"/>
</dbReference>
<evidence type="ECO:0000256" key="2">
    <source>
        <dbReference type="ARBA" id="ARBA00023125"/>
    </source>
</evidence>
<dbReference type="Proteomes" id="UP001179280">
    <property type="component" value="Unassembled WGS sequence"/>
</dbReference>
<dbReference type="Gene3D" id="3.40.50.2300">
    <property type="match status" value="2"/>
</dbReference>
<keyword evidence="3" id="KW-0804">Transcription</keyword>
<dbReference type="EMBL" id="JAFBCV010000001">
    <property type="protein sequence ID" value="MBM7837143.1"/>
    <property type="molecule type" value="Genomic_DNA"/>
</dbReference>
<protein>
    <submittedName>
        <fullName evidence="5">LacI family transcriptional regulator</fullName>
    </submittedName>
</protein>
<feature type="domain" description="HTH lacI-type" evidence="4">
    <location>
        <begin position="6"/>
        <end position="49"/>
    </location>
</feature>
<sequence length="348" mass="39078">MSQKKITMQVIADTVGVSKYVVSKTLNNKLGVSEATRQKILFTAKQLGYSKEGQQEPALQSSEVKIENGYILVVLPNYEYQSISYTYWGAVFQGISLGIQDEKAGMVVITSEMDLSKKVDVTNLLGIITVGTLDEQTLIALSEYSLPIVMLDHEGRIVRADSIFMDNRNGIERMTDHLIGLGHTQLTFIGEVAYSQSFYDRWLGFRTAMERENLAIAAHNSALLTIPYNDDMELTLQKHFSRIGFNSSTFPTAFVCANDHIARRIIHLLKKNGLDCPNDVSVTGFDSLDEDQNASPTLTTVQVLKQVIGRRAVDRLIWRIQHKDYPPEKILISGDMLLRESIDTPKNR</sequence>
<evidence type="ECO:0000256" key="1">
    <source>
        <dbReference type="ARBA" id="ARBA00023015"/>
    </source>
</evidence>
<name>A0ABS2SNP5_9BACI</name>
<dbReference type="SUPFAM" id="SSF47413">
    <property type="entry name" value="lambda repressor-like DNA-binding domains"/>
    <property type="match status" value="1"/>
</dbReference>
<gene>
    <name evidence="5" type="ORF">JOC54_000374</name>
</gene>
<keyword evidence="2" id="KW-0238">DNA-binding</keyword>
<accession>A0ABS2SNP5</accession>
<dbReference type="InterPro" id="IPR010982">
    <property type="entry name" value="Lambda_DNA-bd_dom_sf"/>
</dbReference>
<reference evidence="5" key="1">
    <citation type="submission" date="2021-01" db="EMBL/GenBank/DDBJ databases">
        <title>Genomic Encyclopedia of Type Strains, Phase IV (KMG-IV): sequencing the most valuable type-strain genomes for metagenomic binning, comparative biology and taxonomic classification.</title>
        <authorList>
            <person name="Goeker M."/>
        </authorList>
    </citation>
    <scope>NUCLEOTIDE SEQUENCE</scope>
    <source>
        <strain evidence="5">DSM 21943</strain>
    </source>
</reference>
<comment type="caution">
    <text evidence="5">The sequence shown here is derived from an EMBL/GenBank/DDBJ whole genome shotgun (WGS) entry which is preliminary data.</text>
</comment>
<keyword evidence="1" id="KW-0805">Transcription regulation</keyword>
<dbReference type="RefSeq" id="WP_204464004.1">
    <property type="nucleotide sequence ID" value="NZ_JAFBCV010000001.1"/>
</dbReference>
<keyword evidence="6" id="KW-1185">Reference proteome</keyword>
<dbReference type="InterPro" id="IPR028082">
    <property type="entry name" value="Peripla_BP_I"/>
</dbReference>
<evidence type="ECO:0000313" key="6">
    <source>
        <dbReference type="Proteomes" id="UP001179280"/>
    </source>
</evidence>
<dbReference type="Gene3D" id="1.10.260.40">
    <property type="entry name" value="lambda repressor-like DNA-binding domains"/>
    <property type="match status" value="1"/>
</dbReference>
<dbReference type="SUPFAM" id="SSF53822">
    <property type="entry name" value="Periplasmic binding protein-like I"/>
    <property type="match status" value="1"/>
</dbReference>
<organism evidence="5 6">
    <name type="scientific">Shouchella xiaoxiensis</name>
    <dbReference type="NCBI Taxonomy" id="766895"/>
    <lineage>
        <taxon>Bacteria</taxon>
        <taxon>Bacillati</taxon>
        <taxon>Bacillota</taxon>
        <taxon>Bacilli</taxon>
        <taxon>Bacillales</taxon>
        <taxon>Bacillaceae</taxon>
        <taxon>Shouchella</taxon>
    </lineage>
</organism>
<dbReference type="PANTHER" id="PTHR30146">
    <property type="entry name" value="LACI-RELATED TRANSCRIPTIONAL REPRESSOR"/>
    <property type="match status" value="1"/>
</dbReference>
<dbReference type="PANTHER" id="PTHR30146:SF109">
    <property type="entry name" value="HTH-TYPE TRANSCRIPTIONAL REGULATOR GALS"/>
    <property type="match status" value="1"/>
</dbReference>
<dbReference type="SMART" id="SM00354">
    <property type="entry name" value="HTH_LACI"/>
    <property type="match status" value="1"/>
</dbReference>
<dbReference type="Pfam" id="PF13377">
    <property type="entry name" value="Peripla_BP_3"/>
    <property type="match status" value="1"/>
</dbReference>
<dbReference type="InterPro" id="IPR000843">
    <property type="entry name" value="HTH_LacI"/>
</dbReference>
<dbReference type="CDD" id="cd01392">
    <property type="entry name" value="HTH_LacI"/>
    <property type="match status" value="1"/>
</dbReference>
<evidence type="ECO:0000256" key="3">
    <source>
        <dbReference type="ARBA" id="ARBA00023163"/>
    </source>
</evidence>